<organism evidence="9 10">
    <name type="scientific">Acipenser oxyrinchus oxyrinchus</name>
    <dbReference type="NCBI Taxonomy" id="40147"/>
    <lineage>
        <taxon>Eukaryota</taxon>
        <taxon>Metazoa</taxon>
        <taxon>Chordata</taxon>
        <taxon>Craniata</taxon>
        <taxon>Vertebrata</taxon>
        <taxon>Euteleostomi</taxon>
        <taxon>Actinopterygii</taxon>
        <taxon>Chondrostei</taxon>
        <taxon>Acipenseriformes</taxon>
        <taxon>Acipenseridae</taxon>
        <taxon>Acipenser</taxon>
    </lineage>
</organism>
<dbReference type="Proteomes" id="UP001230051">
    <property type="component" value="Unassembled WGS sequence"/>
</dbReference>
<evidence type="ECO:0000256" key="2">
    <source>
        <dbReference type="ARBA" id="ARBA00010904"/>
    </source>
</evidence>
<dbReference type="Pfam" id="PF09769">
    <property type="entry name" value="ApoO"/>
    <property type="match status" value="1"/>
</dbReference>
<keyword evidence="7" id="KW-0999">Mitochondrion inner membrane</keyword>
<evidence type="ECO:0000256" key="1">
    <source>
        <dbReference type="ARBA" id="ARBA00004325"/>
    </source>
</evidence>
<feature type="transmembrane region" description="Helical" evidence="7">
    <location>
        <begin position="42"/>
        <end position="61"/>
    </location>
</feature>
<dbReference type="InterPro" id="IPR019166">
    <property type="entry name" value="MIC26/MIC27"/>
</dbReference>
<feature type="region of interest" description="Disordered" evidence="8">
    <location>
        <begin position="230"/>
        <end position="262"/>
    </location>
</feature>
<keyword evidence="6 7" id="KW-0472">Membrane</keyword>
<comment type="subunit">
    <text evidence="7">Component of the mitochondrial contact site and cristae organizing system (MICOS) complex.</text>
</comment>
<keyword evidence="4 7" id="KW-1133">Transmembrane helix</keyword>
<evidence type="ECO:0000256" key="4">
    <source>
        <dbReference type="ARBA" id="ARBA00022989"/>
    </source>
</evidence>
<dbReference type="GO" id="GO:0042407">
    <property type="term" value="P:cristae formation"/>
    <property type="evidence" value="ECO:0007669"/>
    <property type="project" value="InterPro"/>
</dbReference>
<dbReference type="GO" id="GO:0061617">
    <property type="term" value="C:MICOS complex"/>
    <property type="evidence" value="ECO:0007669"/>
    <property type="project" value="UniProtKB-UniRule"/>
</dbReference>
<gene>
    <name evidence="9" type="primary">APOO</name>
    <name evidence="9" type="ORF">AOXY_G11180</name>
</gene>
<dbReference type="EMBL" id="JAGXEW010000009">
    <property type="protein sequence ID" value="KAK1168280.1"/>
    <property type="molecule type" value="Genomic_DNA"/>
</dbReference>
<evidence type="ECO:0000256" key="8">
    <source>
        <dbReference type="SAM" id="MobiDB-lite"/>
    </source>
</evidence>
<comment type="caution">
    <text evidence="9">The sequence shown here is derived from an EMBL/GenBank/DDBJ whole genome shotgun (WGS) entry which is preliminary data.</text>
</comment>
<evidence type="ECO:0000313" key="10">
    <source>
        <dbReference type="Proteomes" id="UP001230051"/>
    </source>
</evidence>
<evidence type="ECO:0000256" key="5">
    <source>
        <dbReference type="ARBA" id="ARBA00023128"/>
    </source>
</evidence>
<reference evidence="9" key="1">
    <citation type="submission" date="2022-02" db="EMBL/GenBank/DDBJ databases">
        <title>Atlantic sturgeon de novo genome assembly.</title>
        <authorList>
            <person name="Stock M."/>
            <person name="Klopp C."/>
            <person name="Guiguen Y."/>
            <person name="Cabau C."/>
            <person name="Parinello H."/>
            <person name="Santidrian Yebra-Pimentel E."/>
            <person name="Kuhl H."/>
            <person name="Dirks R.P."/>
            <person name="Guessner J."/>
            <person name="Wuertz S."/>
            <person name="Du K."/>
            <person name="Schartl M."/>
        </authorList>
    </citation>
    <scope>NUCLEOTIDE SEQUENCE</scope>
    <source>
        <strain evidence="9">STURGEONOMICS-FGT-2020</strain>
        <tissue evidence="9">Whole blood</tissue>
    </source>
</reference>
<dbReference type="PANTHER" id="PTHR14564">
    <property type="entry name" value="MICOS COMPLEX SUBUNIT MIC26 / MIC27 FAMILY MEMBER"/>
    <property type="match status" value="1"/>
</dbReference>
<sequence>MSLNTKLCPCSFARRTSCVHSVIPYMYGARSKALVLRIMYKVVRLAAIPAGVSLFSVWVHAACEEKHDKRSLKVDELSLYTTPEQHYKFVESEPTQLEEGIAELRKATEPISTWCQHAGHTAVEQAQGVITTTKPKVESSLQFGKDSYEFLKAPPPGFYPRVGVIGFAGIVGLFLARGSKVKKLAYPVTLMTVAASLYYPQQAANIAKVTGEAVYDWSLQGYVAVESLWKDNSSKKSAKKQSPKPEAASADLDSSSNTPAKN</sequence>
<feature type="compositionally biased region" description="Polar residues" evidence="8">
    <location>
        <begin position="252"/>
        <end position="262"/>
    </location>
</feature>
<comment type="function">
    <text evidence="7">Component of the MICOS complex, a large protein complex of the mitochondrial inner membrane that plays crucial roles in the maintenance of crista junctions, inner membrane architecture, and formation of contact sites to the outer membrane.</text>
</comment>
<evidence type="ECO:0000256" key="7">
    <source>
        <dbReference type="RuleBase" id="RU363021"/>
    </source>
</evidence>
<name>A0AAD8DFF2_ACIOX</name>
<dbReference type="AlphaFoldDB" id="A0AAD8DFF2"/>
<evidence type="ECO:0000256" key="6">
    <source>
        <dbReference type="ARBA" id="ARBA00023136"/>
    </source>
</evidence>
<accession>A0AAD8DFF2</accession>
<keyword evidence="10" id="KW-1185">Reference proteome</keyword>
<evidence type="ECO:0000313" key="9">
    <source>
        <dbReference type="EMBL" id="KAK1168280.1"/>
    </source>
</evidence>
<comment type="subcellular location">
    <subcellularLocation>
        <location evidence="7">Mitochondrion inner membrane</location>
    </subcellularLocation>
    <subcellularLocation>
        <location evidence="1">Mitochondrion membrane</location>
    </subcellularLocation>
</comment>
<evidence type="ECO:0000256" key="3">
    <source>
        <dbReference type="ARBA" id="ARBA00022692"/>
    </source>
</evidence>
<comment type="similarity">
    <text evidence="2">Belongs to the apolipoprotein O/MICOS complex subunit Mic27 family.</text>
</comment>
<keyword evidence="3 7" id="KW-0812">Transmembrane</keyword>
<dbReference type="InterPro" id="IPR033182">
    <property type="entry name" value="MIC26/MIC27_animal"/>
</dbReference>
<protein>
    <recommendedName>
        <fullName evidence="7">MICOS complex subunit</fullName>
    </recommendedName>
</protein>
<proteinExistence type="inferred from homology"/>
<feature type="transmembrane region" description="Helical" evidence="7">
    <location>
        <begin position="158"/>
        <end position="176"/>
    </location>
</feature>
<keyword evidence="5 7" id="KW-0496">Mitochondrion</keyword>